<dbReference type="Gene3D" id="3.60.10.10">
    <property type="entry name" value="Endonuclease/exonuclease/phosphatase"/>
    <property type="match status" value="1"/>
</dbReference>
<feature type="region of interest" description="Disordered" evidence="1">
    <location>
        <begin position="1"/>
        <end position="21"/>
    </location>
</feature>
<dbReference type="Gene3D" id="3.30.420.10">
    <property type="entry name" value="Ribonuclease H-like superfamily/Ribonuclease H"/>
    <property type="match status" value="1"/>
</dbReference>
<dbReference type="PROSITE" id="PS50879">
    <property type="entry name" value="RNASE_H_1"/>
    <property type="match status" value="1"/>
</dbReference>
<comment type="caution">
    <text evidence="4">The sequence shown here is derived from an EMBL/GenBank/DDBJ whole genome shotgun (WGS) entry which is preliminary data.</text>
</comment>
<dbReference type="InterPro" id="IPR002156">
    <property type="entry name" value="RNaseH_domain"/>
</dbReference>
<dbReference type="SUPFAM" id="SSF53098">
    <property type="entry name" value="Ribonuclease H-like"/>
    <property type="match status" value="1"/>
</dbReference>
<gene>
    <name evidence="4" type="ORF">PARMNEM_LOCUS2200</name>
</gene>
<dbReference type="CDD" id="cd09276">
    <property type="entry name" value="Rnase_HI_RT_non_LTR"/>
    <property type="match status" value="1"/>
</dbReference>
<dbReference type="GO" id="GO:0042575">
    <property type="term" value="C:DNA polymerase complex"/>
    <property type="evidence" value="ECO:0007669"/>
    <property type="project" value="UniProtKB-ARBA"/>
</dbReference>
<dbReference type="Pfam" id="PF00078">
    <property type="entry name" value="RVT_1"/>
    <property type="match status" value="1"/>
</dbReference>
<dbReference type="SUPFAM" id="SSF56672">
    <property type="entry name" value="DNA/RNA polymerases"/>
    <property type="match status" value="1"/>
</dbReference>
<dbReference type="InterPro" id="IPR043128">
    <property type="entry name" value="Rev_trsase/Diguanyl_cyclase"/>
</dbReference>
<sequence length="1545" mass="176323">MSNPSIPPKPPDPNCSDPNIISSPAAYVEIQNDLEGSFKKPWQSLSQEIFDDNFKIISNKKKRKHKTKERKKEEHANRVDLNRKISVFSTNSSFSESDCDNGNISSSKIKIMGSNSNQGNISGQNVYESPMSLSSNIACTQSSLIPLSQSSDIPLPQTSNSAYSHISSKSLNTSINGDNAKTDSQKFQSLRPYNSTDSGPFIVHVQVKEDSPNSDKTLNAISFGHFLKKLNIQNIVNGGLKRIGRNRITIEFSKFIDANLFLENPSVNDKYKTFIPSFHVSRMGVIKGVPKDWTPEDIISELSTYPNTIPILKILQWNCRSIFDKRTEIIYLLKKYNVCVAAISETWLKPDSNIRIPGFCCVRNDRSDGYAGCALLIKNNIAYTIVDIHDEIFDFNIVSVRIQNITFVSIYVPSPSVHTFRRIKSLIASLPKPFLILGDFNCHHYLWGDNCDRFGSLLVEIFDELNIGVLNTGKITKRSRPNESRSAVDLSICTPDLTSLLNWTVLDSSHGSDHFPILISFPNKESAKINKKPCIKYKLDRADWNLYNSILYNEILKIAPISENNLISIVEAFTNAIINAADQTIPIKSLNNKCKPSPPWWDSECTEAIHNRKKAEKQYKLDMSSENYSHLQRIQEVTKNTLRAKKQTSWHAFCSSISPSIPSSVVWRNIRKFRYCFSSCSYSGAIPSQSINSFLDKLAPSSAPSREELPQSIPCEPFFDPLERPFSLNELKLVLSHVHDSAPGLDGIPYSLLAKCNDQILTFYLNIINALFDIGFVPDSWRTQVILPVLKPNKNPNDGSSYRPIALSSTLIKTFEHMIKNRLEWYVESHGLLSNTQYGFRKGKSTYDSLSIFTTDIRLAFSRNESVLAAFLDISSAYDNVRLNILREKMFKLNISKKLTNLIINLFLDRYIHIKFDDDLKYTRKVFKGLPQGSVLSPLLYNIYTSDLDQSISKCRILQYADDILVYVNDKCIESCANAIEQDLLSMATWLVDHGLELSPSKSNTVIFSRKRVLPEIQVRLLNYPLKNIHQVKFLGVILDNKLSGMPHIIYTQKKCEKNINILRALCGVWWGAHPYSLKLIYNAIIRSRLDYASFLLVPANKKGLKILDIVQHKSLRLILGAMNSSPINALQIECGDPPLSIRRQYLSDAFFFRVLQFSNHPLIPKIRLLSHYILINLRKYWRNKETPNLVKSYEQYNSFLDPIHRSVTLPLFSNSFDVALYKPNVILDIGLNKFSIESNKKFMFALDKNFPGYHYIFTDASKINSKGCTGYAIYHQNWRIVQKMKSPPESSVFTGEMLAILQAIKYCYSFKLKSSVIFSDSLSSLQALLCNPFYDISRNPLIFEIKKLLFLYQFQNINISLVWIPSHIGISGNEYADKLAKQAIVCGDTFLFKNYCYDLIRNTKLLYRNRWSNHWDKTKTTKGCQYAKIQPSIPSKPWFYKLTLNKKHTSMLCRMRLGHCCNSVHLARLHIKNTSICECGLDIGDLNHIFFSCPLYDHTSLFNTLVKLKIPLPTEIRSLLIYSKKSKNVFNCLMEYLDLNNIKL</sequence>
<dbReference type="Gene3D" id="3.30.70.270">
    <property type="match status" value="1"/>
</dbReference>
<dbReference type="InterPro" id="IPR000477">
    <property type="entry name" value="RT_dom"/>
</dbReference>
<evidence type="ECO:0000313" key="4">
    <source>
        <dbReference type="EMBL" id="CAK1580392.1"/>
    </source>
</evidence>
<evidence type="ECO:0000259" key="2">
    <source>
        <dbReference type="PROSITE" id="PS50878"/>
    </source>
</evidence>
<feature type="compositionally biased region" description="Pro residues" evidence="1">
    <location>
        <begin position="1"/>
        <end position="13"/>
    </location>
</feature>
<dbReference type="InterPro" id="IPR052560">
    <property type="entry name" value="RdDP_mobile_element"/>
</dbReference>
<dbReference type="CDD" id="cd01650">
    <property type="entry name" value="RT_nLTR_like"/>
    <property type="match status" value="1"/>
</dbReference>
<dbReference type="PANTHER" id="PTHR36688">
    <property type="entry name" value="ENDO/EXONUCLEASE/PHOSPHATASE DOMAIN-CONTAINING PROTEIN"/>
    <property type="match status" value="1"/>
</dbReference>
<dbReference type="InterPro" id="IPR036397">
    <property type="entry name" value="RNaseH_sf"/>
</dbReference>
<dbReference type="Proteomes" id="UP001314205">
    <property type="component" value="Unassembled WGS sequence"/>
</dbReference>
<protein>
    <recommendedName>
        <fullName evidence="6">RNA-directed DNA polymerase from mobile element jockey</fullName>
    </recommendedName>
</protein>
<dbReference type="Pfam" id="PF14529">
    <property type="entry name" value="Exo_endo_phos_2"/>
    <property type="match status" value="1"/>
</dbReference>
<dbReference type="GO" id="GO:0071897">
    <property type="term" value="P:DNA biosynthetic process"/>
    <property type="evidence" value="ECO:0007669"/>
    <property type="project" value="UniProtKB-ARBA"/>
</dbReference>
<feature type="domain" description="Reverse transcriptase" evidence="2">
    <location>
        <begin position="770"/>
        <end position="1039"/>
    </location>
</feature>
<evidence type="ECO:0000313" key="5">
    <source>
        <dbReference type="Proteomes" id="UP001314205"/>
    </source>
</evidence>
<evidence type="ECO:0000256" key="1">
    <source>
        <dbReference type="SAM" id="MobiDB-lite"/>
    </source>
</evidence>
<organism evidence="4 5">
    <name type="scientific">Parnassius mnemosyne</name>
    <name type="common">clouded apollo</name>
    <dbReference type="NCBI Taxonomy" id="213953"/>
    <lineage>
        <taxon>Eukaryota</taxon>
        <taxon>Metazoa</taxon>
        <taxon>Ecdysozoa</taxon>
        <taxon>Arthropoda</taxon>
        <taxon>Hexapoda</taxon>
        <taxon>Insecta</taxon>
        <taxon>Pterygota</taxon>
        <taxon>Neoptera</taxon>
        <taxon>Endopterygota</taxon>
        <taxon>Lepidoptera</taxon>
        <taxon>Glossata</taxon>
        <taxon>Ditrysia</taxon>
        <taxon>Papilionoidea</taxon>
        <taxon>Papilionidae</taxon>
        <taxon>Parnassiinae</taxon>
        <taxon>Parnassini</taxon>
        <taxon>Parnassius</taxon>
        <taxon>Driopa</taxon>
    </lineage>
</organism>
<accession>A0AAV1KE64</accession>
<dbReference type="InterPro" id="IPR043502">
    <property type="entry name" value="DNA/RNA_pol_sf"/>
</dbReference>
<reference evidence="4 5" key="1">
    <citation type="submission" date="2023-11" db="EMBL/GenBank/DDBJ databases">
        <authorList>
            <person name="Hedman E."/>
            <person name="Englund M."/>
            <person name="Stromberg M."/>
            <person name="Nyberg Akerstrom W."/>
            <person name="Nylinder S."/>
            <person name="Jareborg N."/>
            <person name="Kallberg Y."/>
            <person name="Kronander E."/>
        </authorList>
    </citation>
    <scope>NUCLEOTIDE SEQUENCE [LARGE SCALE GENOMIC DNA]</scope>
</reference>
<dbReference type="PROSITE" id="PS50878">
    <property type="entry name" value="RT_POL"/>
    <property type="match status" value="1"/>
</dbReference>
<dbReference type="SUPFAM" id="SSF56219">
    <property type="entry name" value="DNase I-like"/>
    <property type="match status" value="1"/>
</dbReference>
<dbReference type="InterPro" id="IPR005135">
    <property type="entry name" value="Endo/exonuclease/phosphatase"/>
</dbReference>
<evidence type="ECO:0008006" key="6">
    <source>
        <dbReference type="Google" id="ProtNLM"/>
    </source>
</evidence>
<dbReference type="Pfam" id="PF00075">
    <property type="entry name" value="RNase_H"/>
    <property type="match status" value="1"/>
</dbReference>
<dbReference type="EMBL" id="CAVLGL010000013">
    <property type="protein sequence ID" value="CAK1580392.1"/>
    <property type="molecule type" value="Genomic_DNA"/>
</dbReference>
<dbReference type="PANTHER" id="PTHR36688:SF2">
    <property type="entry name" value="ENDONUCLEASE_EXONUCLEASE_PHOSPHATASE DOMAIN-CONTAINING PROTEIN"/>
    <property type="match status" value="1"/>
</dbReference>
<feature type="domain" description="RNase H type-1" evidence="3">
    <location>
        <begin position="1251"/>
        <end position="1386"/>
    </location>
</feature>
<keyword evidence="5" id="KW-1185">Reference proteome</keyword>
<name>A0AAV1KE64_9NEOP</name>
<dbReference type="InterPro" id="IPR012337">
    <property type="entry name" value="RNaseH-like_sf"/>
</dbReference>
<evidence type="ECO:0000259" key="3">
    <source>
        <dbReference type="PROSITE" id="PS50879"/>
    </source>
</evidence>
<dbReference type="GO" id="GO:0004523">
    <property type="term" value="F:RNA-DNA hybrid ribonuclease activity"/>
    <property type="evidence" value="ECO:0007669"/>
    <property type="project" value="InterPro"/>
</dbReference>
<dbReference type="InterPro" id="IPR036691">
    <property type="entry name" value="Endo/exonu/phosph_ase_sf"/>
</dbReference>
<dbReference type="GO" id="GO:0003676">
    <property type="term" value="F:nucleic acid binding"/>
    <property type="evidence" value="ECO:0007669"/>
    <property type="project" value="InterPro"/>
</dbReference>
<proteinExistence type="predicted"/>